<reference evidence="1 2" key="1">
    <citation type="journal article" date="2016" name="Gene">
        <title>PacBio SMRT assembly of a complex multi-replicon genome reveals chlorocatechol degradative operon in a region of genome plasticity.</title>
        <authorList>
            <person name="Ricker N."/>
            <person name="Shen S.Y."/>
            <person name="Goordial J."/>
            <person name="Jin S."/>
            <person name="Fulthorpe R.R."/>
        </authorList>
    </citation>
    <scope>NUCLEOTIDE SEQUENCE [LARGE SCALE GENOMIC DNA]</scope>
    <source>
        <strain evidence="1 2">OLGA172</strain>
    </source>
</reference>
<evidence type="ECO:0000313" key="2">
    <source>
        <dbReference type="Proteomes" id="UP000076852"/>
    </source>
</evidence>
<keyword evidence="2" id="KW-1185">Reference proteome</keyword>
<evidence type="ECO:0000313" key="1">
    <source>
        <dbReference type="EMBL" id="ANB77336.1"/>
    </source>
</evidence>
<dbReference type="Proteomes" id="UP000076852">
    <property type="component" value="Chromosome 2"/>
</dbReference>
<name>A0A160FW83_9BURK</name>
<organism evidence="1 2">
    <name type="scientific">Paraburkholderia phytofirmans OLGA172</name>
    <dbReference type="NCBI Taxonomy" id="1417228"/>
    <lineage>
        <taxon>Bacteria</taxon>
        <taxon>Pseudomonadati</taxon>
        <taxon>Pseudomonadota</taxon>
        <taxon>Betaproteobacteria</taxon>
        <taxon>Burkholderiales</taxon>
        <taxon>Burkholderiaceae</taxon>
        <taxon>Paraburkholderia</taxon>
    </lineage>
</organism>
<gene>
    <name evidence="1" type="ORF">AYM40_35235</name>
</gene>
<dbReference type="EMBL" id="CP014579">
    <property type="protein sequence ID" value="ANB77336.1"/>
    <property type="molecule type" value="Genomic_DNA"/>
</dbReference>
<dbReference type="STRING" id="1804984.AYM40_35235"/>
<dbReference type="KEGG" id="buz:AYM40_35235"/>
<accession>A0A160FW83</accession>
<sequence>MALAPAWVDLLNNRICAGMTGTADMSTTAAVALAIEQYRAKVRALRSDMTGLTVLPSDEEIVTLSAQGGYVATIVAPLQELQSDPAQSKVGALDFPSLLR</sequence>
<protein>
    <submittedName>
        <fullName evidence="1">Uncharacterized protein</fullName>
    </submittedName>
</protein>
<dbReference type="AlphaFoldDB" id="A0A160FW83"/>
<proteinExistence type="predicted"/>